<dbReference type="AlphaFoldDB" id="A0A7W9AR06"/>
<dbReference type="InterPro" id="IPR021440">
    <property type="entry name" value="DUF3089"/>
</dbReference>
<keyword evidence="1" id="KW-1133">Transmembrane helix</keyword>
<evidence type="ECO:0000313" key="2">
    <source>
        <dbReference type="EMBL" id="MBB5698827.1"/>
    </source>
</evidence>
<dbReference type="EMBL" id="JACIJJ010000003">
    <property type="protein sequence ID" value="MBB5698827.1"/>
    <property type="molecule type" value="Genomic_DNA"/>
</dbReference>
<dbReference type="Proteomes" id="UP000557739">
    <property type="component" value="Unassembled WGS sequence"/>
</dbReference>
<sequence>MQIAQTSGIETELPVAGLCCIAQWRPKLARKFLYLVAILIVLAIAAMFAYRLFGVRLLRQTMVPTAQFQALPATPADAYAKADMWIARPDRPNNPAMWTPPGVEASRNPTAAVFFIHPTSYLDRAAWNAPLDNRDANDRAALFLRGQASAFNGVGAIWAPRYRQATFGAFLTNVQAATQALDLAYGDVLAAFDRFLSEAGDRPIILAGHSQGALHLSRLLKDRVAGQPIAKRIVAAYVVGWPISRTADLPEMGLPECQRADQVGCILSWQSFGEPADPSLILDTFDATTGFNGTRRAGTPMVCTNPITGNMGDAAPAQANLGTLFPSADLTSATLEKGRVPARCEGRGLLMIGEGPDLGNYVLPGNNYHVFDYSLFWGNVRADAERRLTAFGA</sequence>
<proteinExistence type="predicted"/>
<dbReference type="InterPro" id="IPR029058">
    <property type="entry name" value="AB_hydrolase_fold"/>
</dbReference>
<keyword evidence="1" id="KW-0472">Membrane</keyword>
<dbReference type="SUPFAM" id="SSF53474">
    <property type="entry name" value="alpha/beta-Hydrolases"/>
    <property type="match status" value="1"/>
</dbReference>
<keyword evidence="1" id="KW-0812">Transmembrane</keyword>
<name>A0A7W9AR06_9SPHN</name>
<feature type="transmembrane region" description="Helical" evidence="1">
    <location>
        <begin position="32"/>
        <end position="53"/>
    </location>
</feature>
<reference evidence="2 3" key="1">
    <citation type="submission" date="2020-08" db="EMBL/GenBank/DDBJ databases">
        <title>Genomic Encyclopedia of Type Strains, Phase IV (KMG-IV): sequencing the most valuable type-strain genomes for metagenomic binning, comparative biology and taxonomic classification.</title>
        <authorList>
            <person name="Goeker M."/>
        </authorList>
    </citation>
    <scope>NUCLEOTIDE SEQUENCE [LARGE SCALE GENOMIC DNA]</scope>
    <source>
        <strain evidence="2 3">DSM 27244</strain>
    </source>
</reference>
<evidence type="ECO:0000256" key="1">
    <source>
        <dbReference type="SAM" id="Phobius"/>
    </source>
</evidence>
<organism evidence="2 3">
    <name type="scientific">Sphingomonas yantingensis</name>
    <dbReference type="NCBI Taxonomy" id="1241761"/>
    <lineage>
        <taxon>Bacteria</taxon>
        <taxon>Pseudomonadati</taxon>
        <taxon>Pseudomonadota</taxon>
        <taxon>Alphaproteobacteria</taxon>
        <taxon>Sphingomonadales</taxon>
        <taxon>Sphingomonadaceae</taxon>
        <taxon>Sphingomonas</taxon>
    </lineage>
</organism>
<protein>
    <submittedName>
        <fullName evidence="2">Pimeloyl-ACP methyl ester carboxylesterase</fullName>
    </submittedName>
</protein>
<keyword evidence="3" id="KW-1185">Reference proteome</keyword>
<comment type="caution">
    <text evidence="2">The sequence shown here is derived from an EMBL/GenBank/DDBJ whole genome shotgun (WGS) entry which is preliminary data.</text>
</comment>
<dbReference type="Gene3D" id="3.40.50.1820">
    <property type="entry name" value="alpha/beta hydrolase"/>
    <property type="match status" value="1"/>
</dbReference>
<dbReference type="Pfam" id="PF11288">
    <property type="entry name" value="DUF3089"/>
    <property type="match status" value="1"/>
</dbReference>
<gene>
    <name evidence="2" type="ORF">FHR19_002182</name>
</gene>
<evidence type="ECO:0000313" key="3">
    <source>
        <dbReference type="Proteomes" id="UP000557739"/>
    </source>
</evidence>
<accession>A0A7W9AR06</accession>